<organism evidence="2 3">
    <name type="scientific">Neotoma lepida</name>
    <name type="common">Desert woodrat</name>
    <dbReference type="NCBI Taxonomy" id="56216"/>
    <lineage>
        <taxon>Eukaryota</taxon>
        <taxon>Metazoa</taxon>
        <taxon>Chordata</taxon>
        <taxon>Craniata</taxon>
        <taxon>Vertebrata</taxon>
        <taxon>Euteleostomi</taxon>
        <taxon>Mammalia</taxon>
        <taxon>Eutheria</taxon>
        <taxon>Euarchontoglires</taxon>
        <taxon>Glires</taxon>
        <taxon>Rodentia</taxon>
        <taxon>Myomorpha</taxon>
        <taxon>Muroidea</taxon>
        <taxon>Cricetidae</taxon>
        <taxon>Neotominae</taxon>
        <taxon>Neotoma</taxon>
    </lineage>
</organism>
<gene>
    <name evidence="2" type="ORF">A6R68_02726</name>
</gene>
<evidence type="ECO:0000313" key="3">
    <source>
        <dbReference type="Proteomes" id="UP000092124"/>
    </source>
</evidence>
<dbReference type="EMBL" id="LZPO01075874">
    <property type="protein sequence ID" value="OBS68733.1"/>
    <property type="molecule type" value="Genomic_DNA"/>
</dbReference>
<name>A0A1A6GQY9_NEOLE</name>
<feature type="non-terminal residue" evidence="2">
    <location>
        <position position="225"/>
    </location>
</feature>
<protein>
    <submittedName>
        <fullName evidence="2">Uncharacterized protein</fullName>
    </submittedName>
</protein>
<sequence>MASIKNGFHSQYGQKNIYYIMINMKTTKLEENDCRALRPVYLIQVTEASVGAGRETPQITHEEMEILKSTVQLHFKGIAGGGKRDGRKPIQGRALKTLSEKQLPKQPRQPRQRLRQRQQREGRLLEVEKEGGAMNTNGEIGGEETRNFKDMEKVLSRAEETFPNMVYFRLKHGARTNTSVVHILPFNHLDIWLSSDLKVVSLWHRANYNDEVLYFYISSPSDEVQ</sequence>
<evidence type="ECO:0000313" key="2">
    <source>
        <dbReference type="EMBL" id="OBS68733.1"/>
    </source>
</evidence>
<keyword evidence="3" id="KW-1185">Reference proteome</keyword>
<comment type="caution">
    <text evidence="2">The sequence shown here is derived from an EMBL/GenBank/DDBJ whole genome shotgun (WGS) entry which is preliminary data.</text>
</comment>
<dbReference type="Proteomes" id="UP000092124">
    <property type="component" value="Unassembled WGS sequence"/>
</dbReference>
<feature type="compositionally biased region" description="Basic residues" evidence="1">
    <location>
        <begin position="108"/>
        <end position="117"/>
    </location>
</feature>
<dbReference type="AlphaFoldDB" id="A0A1A6GQY9"/>
<proteinExistence type="predicted"/>
<accession>A0A1A6GQY9</accession>
<evidence type="ECO:0000256" key="1">
    <source>
        <dbReference type="SAM" id="MobiDB-lite"/>
    </source>
</evidence>
<feature type="region of interest" description="Disordered" evidence="1">
    <location>
        <begin position="94"/>
        <end position="123"/>
    </location>
</feature>
<reference evidence="2 3" key="1">
    <citation type="submission" date="2016-06" db="EMBL/GenBank/DDBJ databases">
        <title>The Draft Genome Sequence and Annotation of the Desert Woodrat Neotoma lepida.</title>
        <authorList>
            <person name="Campbell M."/>
            <person name="Oakeson K.F."/>
            <person name="Yandell M."/>
            <person name="Halpert J.R."/>
            <person name="Dearing D."/>
        </authorList>
    </citation>
    <scope>NUCLEOTIDE SEQUENCE [LARGE SCALE GENOMIC DNA]</scope>
    <source>
        <strain evidence="2">417</strain>
        <tissue evidence="2">Liver</tissue>
    </source>
</reference>